<comment type="caution">
    <text evidence="7">The sequence shown here is derived from an EMBL/GenBank/DDBJ whole genome shotgun (WGS) entry which is preliminary data.</text>
</comment>
<dbReference type="InterPro" id="IPR020846">
    <property type="entry name" value="MFS_dom"/>
</dbReference>
<dbReference type="OrthoDB" id="9783823at2"/>
<dbReference type="PANTHER" id="PTHR23521">
    <property type="entry name" value="TRANSPORTER MFS SUPERFAMILY"/>
    <property type="match status" value="1"/>
</dbReference>
<evidence type="ECO:0000256" key="2">
    <source>
        <dbReference type="ARBA" id="ARBA00022692"/>
    </source>
</evidence>
<organism evidence="7 8">
    <name type="scientific">Gloeocapsopsis dulcis AAB1 = 1H9</name>
    <dbReference type="NCBI Taxonomy" id="1433147"/>
    <lineage>
        <taxon>Bacteria</taxon>
        <taxon>Bacillati</taxon>
        <taxon>Cyanobacteriota</taxon>
        <taxon>Cyanophyceae</taxon>
        <taxon>Oscillatoriophycideae</taxon>
        <taxon>Chroococcales</taxon>
        <taxon>Chroococcaceae</taxon>
        <taxon>Gloeocapsopsis</taxon>
        <taxon>Gloeocapsopsis dulcis</taxon>
    </lineage>
</organism>
<dbReference type="RefSeq" id="WP_105220639.1">
    <property type="nucleotide sequence ID" value="NZ_CAWNSU010000065.1"/>
</dbReference>
<gene>
    <name evidence="7" type="ORF">BWI75_19950</name>
</gene>
<dbReference type="Proteomes" id="UP000441797">
    <property type="component" value="Unassembled WGS sequence"/>
</dbReference>
<sequence>MKRSVLIVATAIFLVTHATNLQVPLYGTYAEIAGFGSSISAIAFSAYVAGLLPTLIFLGGLSDRAGRKKVILASLLFLALATGLIVIHPTIHTLFVTRILQGIGVGLITGTGTAYLSNLMPKKADRVAAYVSLATALGFSSGALFTNISLCLTTHWFHSVIQLF</sequence>
<feature type="transmembrane region" description="Helical" evidence="5">
    <location>
        <begin position="34"/>
        <end position="58"/>
    </location>
</feature>
<dbReference type="PANTHER" id="PTHR23521:SF3">
    <property type="entry name" value="MFS TRANSPORTER"/>
    <property type="match status" value="1"/>
</dbReference>
<comment type="subcellular location">
    <subcellularLocation>
        <location evidence="1">Cell membrane</location>
        <topology evidence="1">Multi-pass membrane protein</topology>
    </subcellularLocation>
</comment>
<dbReference type="PROSITE" id="PS50850">
    <property type="entry name" value="MFS"/>
    <property type="match status" value="1"/>
</dbReference>
<dbReference type="InterPro" id="IPR036259">
    <property type="entry name" value="MFS_trans_sf"/>
</dbReference>
<dbReference type="SUPFAM" id="SSF103473">
    <property type="entry name" value="MFS general substrate transporter"/>
    <property type="match status" value="1"/>
</dbReference>
<dbReference type="Pfam" id="PF07690">
    <property type="entry name" value="MFS_1"/>
    <property type="match status" value="1"/>
</dbReference>
<dbReference type="PROSITE" id="PS00216">
    <property type="entry name" value="SUGAR_TRANSPORT_1"/>
    <property type="match status" value="1"/>
</dbReference>
<feature type="transmembrane region" description="Helical" evidence="5">
    <location>
        <begin position="128"/>
        <end position="157"/>
    </location>
</feature>
<evidence type="ECO:0000256" key="3">
    <source>
        <dbReference type="ARBA" id="ARBA00022989"/>
    </source>
</evidence>
<evidence type="ECO:0000256" key="4">
    <source>
        <dbReference type="ARBA" id="ARBA00023136"/>
    </source>
</evidence>
<dbReference type="GO" id="GO:0022857">
    <property type="term" value="F:transmembrane transporter activity"/>
    <property type="evidence" value="ECO:0007669"/>
    <property type="project" value="InterPro"/>
</dbReference>
<dbReference type="Gene3D" id="1.20.1250.20">
    <property type="entry name" value="MFS general substrate transporter like domains"/>
    <property type="match status" value="1"/>
</dbReference>
<evidence type="ECO:0000313" key="8">
    <source>
        <dbReference type="Proteomes" id="UP000441797"/>
    </source>
</evidence>
<reference evidence="7 8" key="1">
    <citation type="journal article" date="2019" name="Front. Microbiol.">
        <title>Genomic Features for Desiccation Tolerance and Sugar Biosynthesis in the Extremophile Gloeocapsopsis sp. UTEX B3054.</title>
        <authorList>
            <person name="Urrejola C."/>
            <person name="Alcorta J."/>
            <person name="Salas L."/>
            <person name="Vasquez M."/>
            <person name="Polz M.F."/>
            <person name="Vicuna R."/>
            <person name="Diez B."/>
        </authorList>
    </citation>
    <scope>NUCLEOTIDE SEQUENCE [LARGE SCALE GENOMIC DNA]</scope>
    <source>
        <strain evidence="7 8">1H9</strain>
    </source>
</reference>
<accession>A0A6N8G317</accession>
<evidence type="ECO:0000259" key="6">
    <source>
        <dbReference type="PROSITE" id="PS50850"/>
    </source>
</evidence>
<feature type="transmembrane region" description="Helical" evidence="5">
    <location>
        <begin position="70"/>
        <end position="89"/>
    </location>
</feature>
<dbReference type="InterPro" id="IPR005829">
    <property type="entry name" value="Sugar_transporter_CS"/>
</dbReference>
<feature type="transmembrane region" description="Helical" evidence="5">
    <location>
        <begin position="95"/>
        <end position="116"/>
    </location>
</feature>
<dbReference type="GO" id="GO:0005886">
    <property type="term" value="C:plasma membrane"/>
    <property type="evidence" value="ECO:0007669"/>
    <property type="project" value="UniProtKB-SubCell"/>
</dbReference>
<keyword evidence="8" id="KW-1185">Reference proteome</keyword>
<dbReference type="EMBL" id="NAPY01000042">
    <property type="protein sequence ID" value="MUL38536.1"/>
    <property type="molecule type" value="Genomic_DNA"/>
</dbReference>
<proteinExistence type="predicted"/>
<keyword evidence="2 5" id="KW-0812">Transmembrane</keyword>
<evidence type="ECO:0000256" key="1">
    <source>
        <dbReference type="ARBA" id="ARBA00004651"/>
    </source>
</evidence>
<dbReference type="InterPro" id="IPR011701">
    <property type="entry name" value="MFS"/>
</dbReference>
<keyword evidence="3 5" id="KW-1133">Transmembrane helix</keyword>
<evidence type="ECO:0000256" key="5">
    <source>
        <dbReference type="SAM" id="Phobius"/>
    </source>
</evidence>
<protein>
    <recommendedName>
        <fullName evidence="6">Major facilitator superfamily (MFS) profile domain-containing protein</fullName>
    </recommendedName>
</protein>
<evidence type="ECO:0000313" key="7">
    <source>
        <dbReference type="EMBL" id="MUL38536.1"/>
    </source>
</evidence>
<keyword evidence="4 5" id="KW-0472">Membrane</keyword>
<feature type="domain" description="Major facilitator superfamily (MFS) profile" evidence="6">
    <location>
        <begin position="4"/>
        <end position="164"/>
    </location>
</feature>
<name>A0A6N8G317_9CHRO</name>
<dbReference type="AlphaFoldDB" id="A0A6N8G317"/>